<reference evidence="2" key="1">
    <citation type="journal article" date="2020" name="New Phytol.">
        <title>Comparative genomics reveals dynamic genome evolution in host specialist ectomycorrhizal fungi.</title>
        <authorList>
            <person name="Lofgren L.A."/>
            <person name="Nguyen N.H."/>
            <person name="Vilgalys R."/>
            <person name="Ruytinx J."/>
            <person name="Liao H.L."/>
            <person name="Branco S."/>
            <person name="Kuo A."/>
            <person name="LaButti K."/>
            <person name="Lipzen A."/>
            <person name="Andreopoulos W."/>
            <person name="Pangilinan J."/>
            <person name="Riley R."/>
            <person name="Hundley H."/>
            <person name="Na H."/>
            <person name="Barry K."/>
            <person name="Grigoriev I.V."/>
            <person name="Stajich J.E."/>
            <person name="Kennedy P.G."/>
        </authorList>
    </citation>
    <scope>NUCLEOTIDE SEQUENCE</scope>
    <source>
        <strain evidence="2">MN1</strain>
    </source>
</reference>
<dbReference type="Proteomes" id="UP000807769">
    <property type="component" value="Unassembled WGS sequence"/>
</dbReference>
<dbReference type="GeneID" id="64626617"/>
<evidence type="ECO:0000313" key="2">
    <source>
        <dbReference type="EMBL" id="KAG1820941.1"/>
    </source>
</evidence>
<proteinExistence type="predicted"/>
<sequence>MRLFLSALSFLFPVALPGLSALGWFSPSPWHALVLGQSLKGIQLGGLIAALKVVDNGQNMDILYSSLCILELKAACFHKAELVVTLEASLIMQIICGVGVDTLQLTECRNLPANWV</sequence>
<feature type="chain" id="PRO_5040434819" description="Hydrophobin" evidence="1">
    <location>
        <begin position="22"/>
        <end position="116"/>
    </location>
</feature>
<organism evidence="2 3">
    <name type="scientific">Suillus subaureus</name>
    <dbReference type="NCBI Taxonomy" id="48587"/>
    <lineage>
        <taxon>Eukaryota</taxon>
        <taxon>Fungi</taxon>
        <taxon>Dikarya</taxon>
        <taxon>Basidiomycota</taxon>
        <taxon>Agaricomycotina</taxon>
        <taxon>Agaricomycetes</taxon>
        <taxon>Agaricomycetidae</taxon>
        <taxon>Boletales</taxon>
        <taxon>Suillineae</taxon>
        <taxon>Suillaceae</taxon>
        <taxon>Suillus</taxon>
    </lineage>
</organism>
<protein>
    <recommendedName>
        <fullName evidence="4">Hydrophobin</fullName>
    </recommendedName>
</protein>
<feature type="signal peptide" evidence="1">
    <location>
        <begin position="1"/>
        <end position="21"/>
    </location>
</feature>
<evidence type="ECO:0000256" key="1">
    <source>
        <dbReference type="SAM" id="SignalP"/>
    </source>
</evidence>
<gene>
    <name evidence="2" type="ORF">BJ212DRAFT_1297418</name>
</gene>
<keyword evidence="3" id="KW-1185">Reference proteome</keyword>
<dbReference type="RefSeq" id="XP_041196008.1">
    <property type="nucleotide sequence ID" value="XM_041332600.1"/>
</dbReference>
<evidence type="ECO:0000313" key="3">
    <source>
        <dbReference type="Proteomes" id="UP000807769"/>
    </source>
</evidence>
<evidence type="ECO:0008006" key="4">
    <source>
        <dbReference type="Google" id="ProtNLM"/>
    </source>
</evidence>
<dbReference type="AlphaFoldDB" id="A0A9P7EG64"/>
<accession>A0A9P7EG64</accession>
<comment type="caution">
    <text evidence="2">The sequence shown here is derived from an EMBL/GenBank/DDBJ whole genome shotgun (WGS) entry which is preliminary data.</text>
</comment>
<keyword evidence="1" id="KW-0732">Signal</keyword>
<dbReference type="OrthoDB" id="10527884at2759"/>
<dbReference type="EMBL" id="JABBWG010000007">
    <property type="protein sequence ID" value="KAG1820941.1"/>
    <property type="molecule type" value="Genomic_DNA"/>
</dbReference>
<name>A0A9P7EG64_9AGAM</name>